<dbReference type="EMBL" id="FBVY01000012">
    <property type="protein sequence ID" value="CUW90882.1"/>
    <property type="molecule type" value="Genomic_DNA"/>
</dbReference>
<protein>
    <submittedName>
        <fullName evidence="1">Uncharacterized protein</fullName>
    </submittedName>
</protein>
<dbReference type="Proteomes" id="UP000191933">
    <property type="component" value="Unassembled WGS sequence"/>
</dbReference>
<sequence>MQKSLPQYAVRIQEPSGRNQRKFAGMAGLRPFATLGGAETIESIPCKRYMLLQLTGGIPQFGMGLHGI</sequence>
<evidence type="ECO:0000313" key="2">
    <source>
        <dbReference type="Proteomes" id="UP000191933"/>
    </source>
</evidence>
<reference evidence="1 2" key="1">
    <citation type="submission" date="2016-01" db="EMBL/GenBank/DDBJ databases">
        <authorList>
            <person name="Regsiter A."/>
            <person name="william w."/>
        </authorList>
    </citation>
    <scope>NUCLEOTIDE SEQUENCE [LARGE SCALE GENOMIC DNA]</scope>
    <source>
        <strain evidence="1 2">CFBP 5494</strain>
    </source>
</reference>
<keyword evidence="2" id="KW-1185">Reference proteome</keyword>
<accession>A0A9W5B0I3</accession>
<organism evidence="1 2">
    <name type="scientific">Agrobacterium genomosp. 2 str. CFBP 5494</name>
    <dbReference type="NCBI Taxonomy" id="1183436"/>
    <lineage>
        <taxon>Bacteria</taxon>
        <taxon>Pseudomonadati</taxon>
        <taxon>Pseudomonadota</taxon>
        <taxon>Alphaproteobacteria</taxon>
        <taxon>Hyphomicrobiales</taxon>
        <taxon>Rhizobiaceae</taxon>
        <taxon>Rhizobium/Agrobacterium group</taxon>
        <taxon>Agrobacterium</taxon>
        <taxon>Agrobacterium tumefaciens complex</taxon>
    </lineage>
</organism>
<proteinExistence type="predicted"/>
<comment type="caution">
    <text evidence="1">The sequence shown here is derived from an EMBL/GenBank/DDBJ whole genome shotgun (WGS) entry which is preliminary data.</text>
</comment>
<dbReference type="AlphaFoldDB" id="A0A9W5B0I3"/>
<name>A0A9W5B0I3_9HYPH</name>
<evidence type="ECO:0000313" key="1">
    <source>
        <dbReference type="EMBL" id="CUW90882.1"/>
    </source>
</evidence>
<gene>
    <name evidence="1" type="ORF">AGR2A_Cc20090</name>
</gene>